<accession>A0A0U1HQV0</accession>
<dbReference type="RefSeq" id="WP_050534771.1">
    <property type="nucleotide sequence ID" value="NZ_CTKE01000005.1"/>
</dbReference>
<dbReference type="Proteomes" id="UP000042054">
    <property type="component" value="Unassembled WGS sequence"/>
</dbReference>
<dbReference type="EMBL" id="CTKE01000005">
    <property type="protein sequence ID" value="CQI88940.1"/>
    <property type="molecule type" value="Genomic_DNA"/>
</dbReference>
<sequence>MAKIDDYLPTQVEVDKVLFCKKFVDFSPLKWQAKPPPNRLKMQLVPMDEDGIPIYGLSFILLWKPDHDSFENPDESYPKMNLVALYHQKRIFAVDTYPFDKHKNSFKIDHPDFQDSINGPHYHLYYEMAGHYSEKIGFPITENIKPDDFIGYWNYFCTKLNVTCKGKIQLPLEDESGQMGFNL</sequence>
<evidence type="ECO:0000313" key="2">
    <source>
        <dbReference type="Proteomes" id="UP000042054"/>
    </source>
</evidence>
<dbReference type="AlphaFoldDB" id="A0A0U1HQV0"/>
<protein>
    <submittedName>
        <fullName evidence="1">Uncharacterized protein</fullName>
    </submittedName>
</protein>
<evidence type="ECO:0000313" key="1">
    <source>
        <dbReference type="EMBL" id="CQI88940.1"/>
    </source>
</evidence>
<reference evidence="1 2" key="1">
    <citation type="submission" date="2015-03" db="EMBL/GenBank/DDBJ databases">
        <authorList>
            <person name="Murphy D."/>
        </authorList>
    </citation>
    <scope>NUCLEOTIDE SEQUENCE [LARGE SCALE GENOMIC DNA]</scope>
    <source>
        <strain evidence="1 2">68/02</strain>
    </source>
</reference>
<dbReference type="OrthoDB" id="6636596at2"/>
<gene>
    <name evidence="1" type="ORF">ERS008555_01291</name>
</gene>
<name>A0A0U1HQV0_YERRO</name>
<proteinExistence type="predicted"/>
<organism evidence="1 2">
    <name type="scientific">Yersinia rohdei</name>
    <dbReference type="NCBI Taxonomy" id="29485"/>
    <lineage>
        <taxon>Bacteria</taxon>
        <taxon>Pseudomonadati</taxon>
        <taxon>Pseudomonadota</taxon>
        <taxon>Gammaproteobacteria</taxon>
        <taxon>Enterobacterales</taxon>
        <taxon>Yersiniaceae</taxon>
        <taxon>Yersinia</taxon>
    </lineage>
</organism>